<accession>A0ABQ0C2N2</accession>
<evidence type="ECO:0000313" key="1">
    <source>
        <dbReference type="EMBL" id="GAA6503054.1"/>
    </source>
</evidence>
<sequence>MDKLKTDGDIMVYLRNIRDNLEKIAEKTGQEIHLYVNGKDYGSVETGGYIAIKVNGRESYQYRLDEVKDWRHVEPDQIAFEKGERT</sequence>
<reference evidence="1 2" key="1">
    <citation type="submission" date="2024-04" db="EMBL/GenBank/DDBJ databases">
        <title>Defined microbial consortia suppress multidrug-resistant proinflammatory Enterobacteriaceae via ecological control.</title>
        <authorList>
            <person name="Furuichi M."/>
            <person name="Kawaguchi T."/>
            <person name="Pust M."/>
            <person name="Yasuma K."/>
            <person name="Plichta D."/>
            <person name="Hasegawa N."/>
            <person name="Ohya T."/>
            <person name="Bhattarai S."/>
            <person name="Sasajima S."/>
            <person name="Aoto Y."/>
            <person name="Tuganbaev T."/>
            <person name="Yaginuma M."/>
            <person name="Ueda M."/>
            <person name="Okahashi N."/>
            <person name="Amafuji K."/>
            <person name="Kiridooshi Y."/>
            <person name="Sugita K."/>
            <person name="Strazar M."/>
            <person name="Skelly A."/>
            <person name="Suda W."/>
            <person name="Hattori M."/>
            <person name="Nakamoto N."/>
            <person name="Caballero S."/>
            <person name="Norman J."/>
            <person name="Olle B."/>
            <person name="Tanoue T."/>
            <person name="Arita M."/>
            <person name="Bucci V."/>
            <person name="Atarashi K."/>
            <person name="Xavier R."/>
            <person name="Honda K."/>
        </authorList>
    </citation>
    <scope>NUCLEOTIDE SEQUENCE [LARGE SCALE GENOMIC DNA]</scope>
    <source>
        <strain evidence="2">k34-0107-D12</strain>
    </source>
</reference>
<evidence type="ECO:0000313" key="2">
    <source>
        <dbReference type="Proteomes" id="UP001600941"/>
    </source>
</evidence>
<proteinExistence type="predicted"/>
<dbReference type="Proteomes" id="UP001600941">
    <property type="component" value="Unassembled WGS sequence"/>
</dbReference>
<dbReference type="RefSeq" id="WP_103732846.1">
    <property type="nucleotide sequence ID" value="NZ_AP031413.1"/>
</dbReference>
<name>A0ABQ0C2N2_9FIRM</name>
<dbReference type="EMBL" id="BAABZQ010000001">
    <property type="protein sequence ID" value="GAA6503054.1"/>
    <property type="molecule type" value="Genomic_DNA"/>
</dbReference>
<gene>
    <name evidence="1" type="ORF">K340107D12_58700</name>
</gene>
<protein>
    <submittedName>
        <fullName evidence="1">Uncharacterized protein</fullName>
    </submittedName>
</protein>
<comment type="caution">
    <text evidence="1">The sequence shown here is derived from an EMBL/GenBank/DDBJ whole genome shotgun (WGS) entry which is preliminary data.</text>
</comment>
<organism evidence="1 2">
    <name type="scientific">Blautia parvula</name>
    <dbReference type="NCBI Taxonomy" id="2877527"/>
    <lineage>
        <taxon>Bacteria</taxon>
        <taxon>Bacillati</taxon>
        <taxon>Bacillota</taxon>
        <taxon>Clostridia</taxon>
        <taxon>Lachnospirales</taxon>
        <taxon>Lachnospiraceae</taxon>
        <taxon>Blautia</taxon>
    </lineage>
</organism>
<keyword evidence="2" id="KW-1185">Reference proteome</keyword>